<dbReference type="Proteomes" id="UP000663865">
    <property type="component" value="Unassembled WGS sequence"/>
</dbReference>
<evidence type="ECO:0000313" key="2">
    <source>
        <dbReference type="EMBL" id="CAF3370362.1"/>
    </source>
</evidence>
<comment type="caution">
    <text evidence="3">The sequence shown here is derived from an EMBL/GenBank/DDBJ whole genome shotgun (WGS) entry which is preliminary data.</text>
</comment>
<sequence length="286" mass="32191">MKTSSTQTLTEFEAILEEELLENPSGNETVILPIDYNQEGNTALGLLTDLLPLNTQIAPTPSFLSGELAAPVLEVEDVSTQTEEYEMKTTSTQTNTQFEAILEEEELLENASGNETVILPIDYNQEDNTALGLLRDLLPLNTQIAPTPSFLSGELQAPVLEVKEKDEPVEEQDEPVEEQDKPVEEQDEPVEEQADDIDVDNEWLDALAGRKTIQEKIFEALDHLENTRGRVVGLTGNNIYNQIRLEYLNDAPARRSFDRSLGRATQNGYITKIQMYNHLRYRLNGR</sequence>
<feature type="region of interest" description="Disordered" evidence="1">
    <location>
        <begin position="164"/>
        <end position="194"/>
    </location>
</feature>
<proteinExistence type="predicted"/>
<protein>
    <submittedName>
        <fullName evidence="3">Uncharacterized protein</fullName>
    </submittedName>
</protein>
<accession>A0A821VU79</accession>
<dbReference type="Proteomes" id="UP000663838">
    <property type="component" value="Unassembled WGS sequence"/>
</dbReference>
<feature type="compositionally biased region" description="Acidic residues" evidence="1">
    <location>
        <begin position="167"/>
        <end position="177"/>
    </location>
</feature>
<name>A0A821VU79_9BILA</name>
<evidence type="ECO:0000313" key="4">
    <source>
        <dbReference type="Proteomes" id="UP000663838"/>
    </source>
</evidence>
<organism evidence="3 4">
    <name type="scientific">Rotaria socialis</name>
    <dbReference type="NCBI Taxonomy" id="392032"/>
    <lineage>
        <taxon>Eukaryota</taxon>
        <taxon>Metazoa</taxon>
        <taxon>Spiralia</taxon>
        <taxon>Gnathifera</taxon>
        <taxon>Rotifera</taxon>
        <taxon>Eurotatoria</taxon>
        <taxon>Bdelloidea</taxon>
        <taxon>Philodinida</taxon>
        <taxon>Philodinidae</taxon>
        <taxon>Rotaria</taxon>
    </lineage>
</organism>
<gene>
    <name evidence="2" type="ORF">KIK155_LOCUS5333</name>
    <name evidence="3" type="ORF">TOA249_LOCUS31544</name>
</gene>
<dbReference type="EMBL" id="CAJNYV010000595">
    <property type="protein sequence ID" value="CAF3370362.1"/>
    <property type="molecule type" value="Genomic_DNA"/>
</dbReference>
<evidence type="ECO:0000313" key="3">
    <source>
        <dbReference type="EMBL" id="CAF4913183.1"/>
    </source>
</evidence>
<evidence type="ECO:0000256" key="1">
    <source>
        <dbReference type="SAM" id="MobiDB-lite"/>
    </source>
</evidence>
<reference evidence="3" key="1">
    <citation type="submission" date="2021-02" db="EMBL/GenBank/DDBJ databases">
        <authorList>
            <person name="Nowell W R."/>
        </authorList>
    </citation>
    <scope>NUCLEOTIDE SEQUENCE</scope>
</reference>
<feature type="compositionally biased region" description="Acidic residues" evidence="1">
    <location>
        <begin position="185"/>
        <end position="194"/>
    </location>
</feature>
<dbReference type="AlphaFoldDB" id="A0A821VU79"/>
<dbReference type="EMBL" id="CAJOBS010006478">
    <property type="protein sequence ID" value="CAF4913183.1"/>
    <property type="molecule type" value="Genomic_DNA"/>
</dbReference>